<evidence type="ECO:0000259" key="1">
    <source>
        <dbReference type="Pfam" id="PF01557"/>
    </source>
</evidence>
<dbReference type="Gene3D" id="3.90.850.10">
    <property type="entry name" value="Fumarylacetoacetase-like, C-terminal domain"/>
    <property type="match status" value="1"/>
</dbReference>
<feature type="domain" description="Fumarylacetoacetase-like C-terminal" evidence="1">
    <location>
        <begin position="98"/>
        <end position="306"/>
    </location>
</feature>
<protein>
    <submittedName>
        <fullName evidence="2">Fumarylacetoacetate hydrolase family protein</fullName>
    </submittedName>
</protein>
<evidence type="ECO:0000313" key="3">
    <source>
        <dbReference type="Proteomes" id="UP001193035"/>
    </source>
</evidence>
<keyword evidence="3" id="KW-1185">Reference proteome</keyword>
<sequence>MRLGTVCYEGCERVVADLGNDRMLDLHLAAEHARENEAFYVDMLSVIHGGEGALALARSLVENAQEAATLLAEEITFCPPILPVQYRDCLVFETHLKNSFAQAEKMTGRPFAIPPVWYDQPIYYKGNRMSFVGHGQDVIWPGYAQHLDVELELAIIIGKKGKDIPASDAAGYFFGYSILNDVSARDAQMIEMPGQLGPAKGKDFDTGNVLGPWIVTRDEVPHPAALDMELFVNGERWGGGNSSQMHHDFARIIEHISASETLYPGEVIGSGTVGTGCGLEIGKRLQPGDRFDLTIEKIGTLSNRIVKP</sequence>
<dbReference type="RefSeq" id="WP_138844384.1">
    <property type="nucleotide sequence ID" value="NZ_VCPD01000006.1"/>
</dbReference>
<name>A0ABY2WVG8_9RHOB</name>
<reference evidence="2 3" key="1">
    <citation type="submission" date="2019-05" db="EMBL/GenBank/DDBJ databases">
        <title>Ruegeria sp. nov., isolated from tidal flat.</title>
        <authorList>
            <person name="Kim W."/>
        </authorList>
    </citation>
    <scope>NUCLEOTIDE SEQUENCE [LARGE SCALE GENOMIC DNA]</scope>
    <source>
        <strain evidence="2 3">CAU 1488</strain>
    </source>
</reference>
<dbReference type="PANTHER" id="PTHR43211">
    <property type="entry name" value="FUMARYLACETOACETATE HYDROLASE"/>
    <property type="match status" value="1"/>
</dbReference>
<dbReference type="Pfam" id="PF01557">
    <property type="entry name" value="FAA_hydrolase"/>
    <property type="match status" value="1"/>
</dbReference>
<dbReference type="GO" id="GO:0016787">
    <property type="term" value="F:hydrolase activity"/>
    <property type="evidence" value="ECO:0007669"/>
    <property type="project" value="UniProtKB-KW"/>
</dbReference>
<dbReference type="SUPFAM" id="SSF56529">
    <property type="entry name" value="FAH"/>
    <property type="match status" value="1"/>
</dbReference>
<dbReference type="InterPro" id="IPR036663">
    <property type="entry name" value="Fumarylacetoacetase_C_sf"/>
</dbReference>
<accession>A0ABY2WVG8</accession>
<proteinExistence type="predicted"/>
<keyword evidence="2" id="KW-0378">Hydrolase</keyword>
<evidence type="ECO:0000313" key="2">
    <source>
        <dbReference type="EMBL" id="TMV05695.1"/>
    </source>
</evidence>
<gene>
    <name evidence="2" type="ORF">FGK63_16785</name>
</gene>
<organism evidence="2 3">
    <name type="scientific">Ruegeria sediminis</name>
    <dbReference type="NCBI Taxonomy" id="2583820"/>
    <lineage>
        <taxon>Bacteria</taxon>
        <taxon>Pseudomonadati</taxon>
        <taxon>Pseudomonadota</taxon>
        <taxon>Alphaproteobacteria</taxon>
        <taxon>Rhodobacterales</taxon>
        <taxon>Roseobacteraceae</taxon>
        <taxon>Ruegeria</taxon>
    </lineage>
</organism>
<dbReference type="EMBL" id="VCPD01000006">
    <property type="protein sequence ID" value="TMV05695.1"/>
    <property type="molecule type" value="Genomic_DNA"/>
</dbReference>
<comment type="caution">
    <text evidence="2">The sequence shown here is derived from an EMBL/GenBank/DDBJ whole genome shotgun (WGS) entry which is preliminary data.</text>
</comment>
<dbReference type="Proteomes" id="UP001193035">
    <property type="component" value="Unassembled WGS sequence"/>
</dbReference>
<dbReference type="PANTHER" id="PTHR43211:SF1">
    <property type="entry name" value="BLL6422 PROTEIN"/>
    <property type="match status" value="1"/>
</dbReference>
<dbReference type="InterPro" id="IPR011234">
    <property type="entry name" value="Fumarylacetoacetase-like_C"/>
</dbReference>